<proteinExistence type="predicted"/>
<name>A0A6J5Q995_9CAUD</name>
<dbReference type="EMBL" id="LR797005">
    <property type="protein sequence ID" value="CAB4180859.1"/>
    <property type="molecule type" value="Genomic_DNA"/>
</dbReference>
<evidence type="ECO:0000313" key="1">
    <source>
        <dbReference type="EMBL" id="CAB4180859.1"/>
    </source>
</evidence>
<protein>
    <submittedName>
        <fullName evidence="1">Uncharacterized protein</fullName>
    </submittedName>
</protein>
<accession>A0A6J5Q995</accession>
<reference evidence="1" key="1">
    <citation type="submission" date="2020-05" db="EMBL/GenBank/DDBJ databases">
        <authorList>
            <person name="Chiriac C."/>
            <person name="Salcher M."/>
            <person name="Ghai R."/>
            <person name="Kavagutti S V."/>
        </authorList>
    </citation>
    <scope>NUCLEOTIDE SEQUENCE</scope>
</reference>
<gene>
    <name evidence="1" type="ORF">UFOVP1060_1</name>
</gene>
<feature type="non-terminal residue" evidence="1">
    <location>
        <position position="63"/>
    </location>
</feature>
<sequence>MAAYTVTHKQLTDNYAVLQLLTEAEIEVGASVVITGVDATFNGTFVVYALPQYAFMGVDDEGD</sequence>
<organism evidence="1">
    <name type="scientific">uncultured Caudovirales phage</name>
    <dbReference type="NCBI Taxonomy" id="2100421"/>
    <lineage>
        <taxon>Viruses</taxon>
        <taxon>Duplodnaviria</taxon>
        <taxon>Heunggongvirae</taxon>
        <taxon>Uroviricota</taxon>
        <taxon>Caudoviricetes</taxon>
        <taxon>Peduoviridae</taxon>
        <taxon>Maltschvirus</taxon>
        <taxon>Maltschvirus maltsch</taxon>
    </lineage>
</organism>